<keyword evidence="3" id="KW-1185">Reference proteome</keyword>
<comment type="caution">
    <text evidence="2">The sequence shown here is derived from an EMBL/GenBank/DDBJ whole genome shotgun (WGS) entry which is preliminary data.</text>
</comment>
<protein>
    <submittedName>
        <fullName evidence="2">Uncharacterized protein</fullName>
    </submittedName>
</protein>
<dbReference type="EMBL" id="JBFOLK010000247">
    <property type="protein sequence ID" value="KAL2454919.1"/>
    <property type="molecule type" value="Genomic_DNA"/>
</dbReference>
<organism evidence="2 3">
    <name type="scientific">Abeliophyllum distichum</name>
    <dbReference type="NCBI Taxonomy" id="126358"/>
    <lineage>
        <taxon>Eukaryota</taxon>
        <taxon>Viridiplantae</taxon>
        <taxon>Streptophyta</taxon>
        <taxon>Embryophyta</taxon>
        <taxon>Tracheophyta</taxon>
        <taxon>Spermatophyta</taxon>
        <taxon>Magnoliopsida</taxon>
        <taxon>eudicotyledons</taxon>
        <taxon>Gunneridae</taxon>
        <taxon>Pentapetalae</taxon>
        <taxon>asterids</taxon>
        <taxon>lamiids</taxon>
        <taxon>Lamiales</taxon>
        <taxon>Oleaceae</taxon>
        <taxon>Forsythieae</taxon>
        <taxon>Abeliophyllum</taxon>
    </lineage>
</organism>
<evidence type="ECO:0000256" key="1">
    <source>
        <dbReference type="SAM" id="MobiDB-lite"/>
    </source>
</evidence>
<feature type="compositionally biased region" description="Basic and acidic residues" evidence="1">
    <location>
        <begin position="21"/>
        <end position="45"/>
    </location>
</feature>
<feature type="region of interest" description="Disordered" evidence="1">
    <location>
        <begin position="21"/>
        <end position="54"/>
    </location>
</feature>
<sequence>MRSGAELPEFHVKRLGVDKELRQVKRERERQTNSEKAVDQEKENSPPKYIPPSAYVPPIPFPQRLRKHKLDRQFNKFLEIFKKLQMLPFADTLAQMPSYAKL</sequence>
<name>A0ABD1NU81_9LAMI</name>
<dbReference type="AlphaFoldDB" id="A0ABD1NU81"/>
<gene>
    <name evidence="2" type="ORF">Adt_47580</name>
</gene>
<reference evidence="3" key="1">
    <citation type="submission" date="2024-07" db="EMBL/GenBank/DDBJ databases">
        <title>Two chromosome-level genome assemblies of Korean endemic species Abeliophyllum distichum and Forsythia ovata (Oleaceae).</title>
        <authorList>
            <person name="Jang H."/>
        </authorList>
    </citation>
    <scope>NUCLEOTIDE SEQUENCE [LARGE SCALE GENOMIC DNA]</scope>
</reference>
<evidence type="ECO:0000313" key="3">
    <source>
        <dbReference type="Proteomes" id="UP001604336"/>
    </source>
</evidence>
<evidence type="ECO:0000313" key="2">
    <source>
        <dbReference type="EMBL" id="KAL2454919.1"/>
    </source>
</evidence>
<dbReference type="Proteomes" id="UP001604336">
    <property type="component" value="Unassembled WGS sequence"/>
</dbReference>
<accession>A0ABD1NU81</accession>
<proteinExistence type="predicted"/>